<keyword evidence="5" id="KW-1185">Reference proteome</keyword>
<evidence type="ECO:0000313" key="5">
    <source>
        <dbReference type="Proteomes" id="UP001168821"/>
    </source>
</evidence>
<dbReference type="Proteomes" id="UP001168821">
    <property type="component" value="Unassembled WGS sequence"/>
</dbReference>
<keyword evidence="2" id="KW-0808">Transferase</keyword>
<organism evidence="4 5">
    <name type="scientific">Zophobas morio</name>
    <dbReference type="NCBI Taxonomy" id="2755281"/>
    <lineage>
        <taxon>Eukaryota</taxon>
        <taxon>Metazoa</taxon>
        <taxon>Ecdysozoa</taxon>
        <taxon>Arthropoda</taxon>
        <taxon>Hexapoda</taxon>
        <taxon>Insecta</taxon>
        <taxon>Pterygota</taxon>
        <taxon>Neoptera</taxon>
        <taxon>Endopterygota</taxon>
        <taxon>Coleoptera</taxon>
        <taxon>Polyphaga</taxon>
        <taxon>Cucujiformia</taxon>
        <taxon>Tenebrionidae</taxon>
        <taxon>Zophobas</taxon>
    </lineage>
</organism>
<dbReference type="GO" id="GO:0008146">
    <property type="term" value="F:sulfotransferase activity"/>
    <property type="evidence" value="ECO:0007669"/>
    <property type="project" value="InterPro"/>
</dbReference>
<accession>A0AA38HV04</accession>
<dbReference type="Gene3D" id="3.40.50.300">
    <property type="entry name" value="P-loop containing nucleotide triphosphate hydrolases"/>
    <property type="match status" value="1"/>
</dbReference>
<feature type="domain" description="Sulfotransferase" evidence="3">
    <location>
        <begin position="46"/>
        <end position="317"/>
    </location>
</feature>
<gene>
    <name evidence="4" type="ORF">Zmor_028196</name>
</gene>
<sequence length="321" mass="37518">MELDKLLHEKFTNIFKKGYITVEGTTLTERYDDVKEDLDNLEVNESDVWICTFPKVGTTWTQEMVWMIINNLDFEGGKVNLDDRCPFIDFSFVFDDREWHDQNPEENNFPPCVHDPIGLYKSLKSPVVVKTHLPLVLLPKQIRNGLKKPKVIYVSRDPRDACISFYHHCRLLEGFSGNFDEFCELFLAGKIMYGPFWKHVLPYWNLRHSPNLLFIKYEDMKTNLSGVVRTVAGFLERPLTEEKVQILAKHLSFESMSKNNAVNKEFLSDFTKKFKLAQNCPEGKFLRSGKTGEHKTAMSPEMLKKFEEWIKINIQDTDYVV</sequence>
<name>A0AA38HV04_9CUCU</name>
<dbReference type="SUPFAM" id="SSF52540">
    <property type="entry name" value="P-loop containing nucleoside triphosphate hydrolases"/>
    <property type="match status" value="1"/>
</dbReference>
<dbReference type="AlphaFoldDB" id="A0AA38HV04"/>
<dbReference type="EMBL" id="JALNTZ010000009">
    <property type="protein sequence ID" value="KAJ3641714.1"/>
    <property type="molecule type" value="Genomic_DNA"/>
</dbReference>
<evidence type="ECO:0000256" key="1">
    <source>
        <dbReference type="ARBA" id="ARBA00005771"/>
    </source>
</evidence>
<comment type="similarity">
    <text evidence="1">Belongs to the sulfotransferase 1 family.</text>
</comment>
<reference evidence="4" key="1">
    <citation type="journal article" date="2023" name="G3 (Bethesda)">
        <title>Whole genome assemblies of Zophobas morio and Tenebrio molitor.</title>
        <authorList>
            <person name="Kaur S."/>
            <person name="Stinson S.A."/>
            <person name="diCenzo G.C."/>
        </authorList>
    </citation>
    <scope>NUCLEOTIDE SEQUENCE</scope>
    <source>
        <strain evidence="4">QUZm001</strain>
    </source>
</reference>
<dbReference type="InterPro" id="IPR000863">
    <property type="entry name" value="Sulfotransferase_dom"/>
</dbReference>
<dbReference type="PANTHER" id="PTHR11783">
    <property type="entry name" value="SULFOTRANSFERASE SULT"/>
    <property type="match status" value="1"/>
</dbReference>
<dbReference type="Pfam" id="PF00685">
    <property type="entry name" value="Sulfotransfer_1"/>
    <property type="match status" value="1"/>
</dbReference>
<comment type="caution">
    <text evidence="4">The sequence shown here is derived from an EMBL/GenBank/DDBJ whole genome shotgun (WGS) entry which is preliminary data.</text>
</comment>
<proteinExistence type="inferred from homology"/>
<protein>
    <recommendedName>
        <fullName evidence="3">Sulfotransferase domain-containing protein</fullName>
    </recommendedName>
</protein>
<evidence type="ECO:0000256" key="2">
    <source>
        <dbReference type="ARBA" id="ARBA00022679"/>
    </source>
</evidence>
<evidence type="ECO:0000313" key="4">
    <source>
        <dbReference type="EMBL" id="KAJ3641714.1"/>
    </source>
</evidence>
<evidence type="ECO:0000259" key="3">
    <source>
        <dbReference type="Pfam" id="PF00685"/>
    </source>
</evidence>
<dbReference type="InterPro" id="IPR027417">
    <property type="entry name" value="P-loop_NTPase"/>
</dbReference>